<evidence type="ECO:0000313" key="10">
    <source>
        <dbReference type="EMBL" id="MBC8199685.1"/>
    </source>
</evidence>
<evidence type="ECO:0000256" key="6">
    <source>
        <dbReference type="ARBA" id="ARBA00023049"/>
    </source>
</evidence>
<evidence type="ECO:0000256" key="4">
    <source>
        <dbReference type="ARBA" id="ARBA00022801"/>
    </source>
</evidence>
<dbReference type="GO" id="GO:0006508">
    <property type="term" value="P:proteolysis"/>
    <property type="evidence" value="ECO:0007669"/>
    <property type="project" value="UniProtKB-KW"/>
</dbReference>
<dbReference type="Gene3D" id="3.40.630.10">
    <property type="entry name" value="Zn peptidases"/>
    <property type="match status" value="1"/>
</dbReference>
<evidence type="ECO:0000256" key="5">
    <source>
        <dbReference type="ARBA" id="ARBA00022833"/>
    </source>
</evidence>
<organism evidence="10 11">
    <name type="scientific">Candidatus Desulfaltia bathyphila</name>
    <dbReference type="NCBI Taxonomy" id="2841697"/>
    <lineage>
        <taxon>Bacteria</taxon>
        <taxon>Pseudomonadati</taxon>
        <taxon>Thermodesulfobacteriota</taxon>
        <taxon>Desulfobacteria</taxon>
        <taxon>Desulfobacterales</taxon>
        <taxon>Desulfobacterales incertae sedis</taxon>
        <taxon>Candidatus Desulfaltia</taxon>
    </lineage>
</organism>
<evidence type="ECO:0000259" key="9">
    <source>
        <dbReference type="Pfam" id="PF07687"/>
    </source>
</evidence>
<dbReference type="GO" id="GO:0004177">
    <property type="term" value="F:aminopeptidase activity"/>
    <property type="evidence" value="ECO:0007669"/>
    <property type="project" value="UniProtKB-UniRule"/>
</dbReference>
<dbReference type="InterPro" id="IPR008007">
    <property type="entry name" value="Peptidase_M42"/>
</dbReference>
<comment type="cofactor">
    <cofactor evidence="1">
        <name>Zn(2+)</name>
        <dbReference type="ChEBI" id="CHEBI:29105"/>
    </cofactor>
</comment>
<comment type="caution">
    <text evidence="10">The sequence shown here is derived from an EMBL/GenBank/DDBJ whole genome shotgun (WGS) entry which is preliminary data.</text>
</comment>
<evidence type="ECO:0000313" key="11">
    <source>
        <dbReference type="Proteomes" id="UP000603545"/>
    </source>
</evidence>
<name>A0A8J6N5D5_9BACT</name>
<evidence type="ECO:0000256" key="8">
    <source>
        <dbReference type="PIRSR" id="PIRSR001123-2"/>
    </source>
</evidence>
<dbReference type="PROSITE" id="PS00758">
    <property type="entry name" value="ARGE_DAPE_CPG2_1"/>
    <property type="match status" value="1"/>
</dbReference>
<dbReference type="PIRSF" id="PIRSF001123">
    <property type="entry name" value="PepA_GA"/>
    <property type="match status" value="1"/>
</dbReference>
<evidence type="ECO:0000256" key="2">
    <source>
        <dbReference type="ARBA" id="ARBA00022670"/>
    </source>
</evidence>
<dbReference type="Gene3D" id="3.30.70.360">
    <property type="match status" value="1"/>
</dbReference>
<dbReference type="GO" id="GO:0008237">
    <property type="term" value="F:metallopeptidase activity"/>
    <property type="evidence" value="ECO:0007669"/>
    <property type="project" value="UniProtKB-KW"/>
</dbReference>
<dbReference type="Pfam" id="PF07687">
    <property type="entry name" value="M20_dimer"/>
    <property type="match status" value="1"/>
</dbReference>
<dbReference type="InterPro" id="IPR036264">
    <property type="entry name" value="Bact_exopeptidase_dim_dom"/>
</dbReference>
<dbReference type="SUPFAM" id="SSF53187">
    <property type="entry name" value="Zn-dependent exopeptidases"/>
    <property type="match status" value="1"/>
</dbReference>
<dbReference type="SUPFAM" id="SSF55031">
    <property type="entry name" value="Bacterial exopeptidase dimerisation domain"/>
    <property type="match status" value="1"/>
</dbReference>
<protein>
    <submittedName>
        <fullName evidence="10">M20/M25/M40 family metallo-hydrolase</fullName>
    </submittedName>
</protein>
<comment type="cofactor">
    <cofactor evidence="8">
        <name>a divalent metal cation</name>
        <dbReference type="ChEBI" id="CHEBI:60240"/>
    </cofactor>
    <text evidence="8">Binds 2 divalent metal cations per subunit.</text>
</comment>
<keyword evidence="3 8" id="KW-0479">Metal-binding</keyword>
<sequence length="388" mass="41526">MINKDRLAETFRLLVGIDSVSKEEAAVCCEIRKILKSMGAKTVVDEAGDRAGSNTGNLIAKFDGNRLNESLQIEPLLFNAHMDTVEPGRGINAVLRDGNFTSSGSTILGADDKSAIAVLLETMRTLRENDLPYCPIEIVFTICEEIGLLGAKNLDYSLITAKYGYALDATDTEGIVIRAPASNRLKFKIHGKDAHAGANPEEGINAIAIASRAIAGLNIGRIDSETTCNIGIIEGGIAVNIVPNLVTVKGEVRSHNTEKLDKITNEIVSSFKNVVENYTNSSEDNLPDLEVFVDKEFLSANIAADHPVVLLAQKAAINLGTKMVAKATGGGSDANIFFEKGIITGVLGTGMHDMHTIRESIRIEDMVKTAELLLEIIKLHSSGAGITP</sequence>
<gene>
    <name evidence="10" type="ORF">H8E80_06530</name>
</gene>
<evidence type="ECO:0000256" key="7">
    <source>
        <dbReference type="PIRNR" id="PIRNR001123"/>
    </source>
</evidence>
<accession>A0A8J6N5D5</accession>
<evidence type="ECO:0000256" key="3">
    <source>
        <dbReference type="ARBA" id="ARBA00022723"/>
    </source>
</evidence>
<dbReference type="InterPro" id="IPR002933">
    <property type="entry name" value="Peptidase_M20"/>
</dbReference>
<feature type="domain" description="Peptidase M20 dimerisation" evidence="9">
    <location>
        <begin position="185"/>
        <end position="278"/>
    </location>
</feature>
<keyword evidence="4" id="KW-0378">Hydrolase</keyword>
<dbReference type="NCBIfam" id="TIGR01883">
    <property type="entry name" value="PepT-like"/>
    <property type="match status" value="1"/>
</dbReference>
<keyword evidence="2" id="KW-0645">Protease</keyword>
<dbReference type="AlphaFoldDB" id="A0A8J6N5D5"/>
<keyword evidence="6" id="KW-0482">Metalloprotease</keyword>
<dbReference type="InterPro" id="IPR001261">
    <property type="entry name" value="ArgE/DapE_CS"/>
</dbReference>
<reference evidence="10 11" key="1">
    <citation type="submission" date="2020-08" db="EMBL/GenBank/DDBJ databases">
        <title>Bridging the membrane lipid divide: bacteria of the FCB group superphylum have the potential to synthesize archaeal ether lipids.</title>
        <authorList>
            <person name="Villanueva L."/>
            <person name="Von Meijenfeldt F.A.B."/>
            <person name="Westbye A.B."/>
            <person name="Yadav S."/>
            <person name="Hopmans E.C."/>
            <person name="Dutilh B.E."/>
            <person name="Sinninghe Damste J.S."/>
        </authorList>
    </citation>
    <scope>NUCLEOTIDE SEQUENCE [LARGE SCALE GENOMIC DNA]</scope>
    <source>
        <strain evidence="10">NIOZ-UU82</strain>
    </source>
</reference>
<evidence type="ECO:0000256" key="1">
    <source>
        <dbReference type="ARBA" id="ARBA00001947"/>
    </source>
</evidence>
<dbReference type="GO" id="GO:0046872">
    <property type="term" value="F:metal ion binding"/>
    <property type="evidence" value="ECO:0007669"/>
    <property type="project" value="UniProtKB-UniRule"/>
</dbReference>
<dbReference type="PANTHER" id="PTHR42994">
    <property type="entry name" value="PEPTIDASE T"/>
    <property type="match status" value="1"/>
</dbReference>
<dbReference type="Proteomes" id="UP000603545">
    <property type="component" value="Unassembled WGS sequence"/>
</dbReference>
<dbReference type="EMBL" id="JACNLL010000060">
    <property type="protein sequence ID" value="MBC8199685.1"/>
    <property type="molecule type" value="Genomic_DNA"/>
</dbReference>
<dbReference type="InterPro" id="IPR010162">
    <property type="entry name" value="PepT-like"/>
</dbReference>
<dbReference type="PANTHER" id="PTHR42994:SF2">
    <property type="entry name" value="PEPTIDASE"/>
    <property type="match status" value="1"/>
</dbReference>
<feature type="binding site" evidence="8">
    <location>
        <position position="355"/>
    </location>
    <ligand>
        <name>Zn(2+)</name>
        <dbReference type="ChEBI" id="CHEBI:29105"/>
        <label>2</label>
    </ligand>
</feature>
<comment type="similarity">
    <text evidence="7">Belongs to the peptidase M42 family.</text>
</comment>
<dbReference type="InterPro" id="IPR011650">
    <property type="entry name" value="Peptidase_M20_dimer"/>
</dbReference>
<dbReference type="Pfam" id="PF01546">
    <property type="entry name" value="Peptidase_M20"/>
    <property type="match status" value="1"/>
</dbReference>
<keyword evidence="5" id="KW-0862">Zinc</keyword>
<proteinExistence type="inferred from homology"/>